<name>A0A401XKK1_9FLAO</name>
<dbReference type="GO" id="GO:0016787">
    <property type="term" value="F:hydrolase activity"/>
    <property type="evidence" value="ECO:0007669"/>
    <property type="project" value="InterPro"/>
</dbReference>
<gene>
    <name evidence="2" type="ORF">JCM31826_09830</name>
</gene>
<dbReference type="InterPro" id="IPR024173">
    <property type="entry name" value="Pesterase_MJ0037-like"/>
</dbReference>
<dbReference type="AlphaFoldDB" id="A0A401XKK1"/>
<dbReference type="PANTHER" id="PTHR39323:SF1">
    <property type="entry name" value="BLR1149 PROTEIN"/>
    <property type="match status" value="1"/>
</dbReference>
<dbReference type="EMBL" id="BHZE01000007">
    <property type="protein sequence ID" value="GCD77501.1"/>
    <property type="molecule type" value="Genomic_DNA"/>
</dbReference>
<feature type="domain" description="Calcineurin-like phosphoesterase" evidence="1">
    <location>
        <begin position="33"/>
        <end position="164"/>
    </location>
</feature>
<dbReference type="InterPro" id="IPR026336">
    <property type="entry name" value="PdeM-like"/>
</dbReference>
<dbReference type="PANTHER" id="PTHR39323">
    <property type="entry name" value="BLR1149 PROTEIN"/>
    <property type="match status" value="1"/>
</dbReference>
<sequence length="224" mass="25563">MIRTENLSYFPFELKSHTFHLLPEKALYWPLHKMLILADVHIGKISHFRRAGASLPLAAANKQIVKLQELINRVQPSAIVFLGDLFHSDFNSEWNAFQSVLKAHPDKEFILIEGNHDVLDVQIYRQTGVEVKSQLVIDGFILSHHPLEVNNNHTNLYTLCGHLHPGYLLEGKGRQRLRLPCLWLSKHQAVLPAYGDFTGTYPIEPQSGDIVFLISGLQINRLDF</sequence>
<dbReference type="InterPro" id="IPR004843">
    <property type="entry name" value="Calcineurin-like_PHP"/>
</dbReference>
<proteinExistence type="predicted"/>
<dbReference type="OrthoDB" id="9795838at2"/>
<dbReference type="Pfam" id="PF00149">
    <property type="entry name" value="Metallophos"/>
    <property type="match status" value="1"/>
</dbReference>
<evidence type="ECO:0000313" key="2">
    <source>
        <dbReference type="EMBL" id="GCD77501.1"/>
    </source>
</evidence>
<dbReference type="InterPro" id="IPR029052">
    <property type="entry name" value="Metallo-depent_PP-like"/>
</dbReference>
<accession>A0A401XKK1</accession>
<dbReference type="PIRSF" id="PIRSF000887">
    <property type="entry name" value="Pesterase_MJ0037"/>
    <property type="match status" value="1"/>
</dbReference>
<evidence type="ECO:0000259" key="1">
    <source>
        <dbReference type="Pfam" id="PF00149"/>
    </source>
</evidence>
<dbReference type="RefSeq" id="WP_124397565.1">
    <property type="nucleotide sequence ID" value="NZ_BHZE01000007.1"/>
</dbReference>
<reference evidence="2 3" key="1">
    <citation type="submission" date="2018-11" db="EMBL/GenBank/DDBJ databases">
        <title>Schleiferia aggregans sp. nov., a moderately thermophilic heterotrophic bacterium isolated from microbial mats at a terrestrial hot spring.</title>
        <authorList>
            <person name="Iino T."/>
            <person name="Ohkuma M."/>
            <person name="Haruta S."/>
        </authorList>
    </citation>
    <scope>NUCLEOTIDE SEQUENCE [LARGE SCALE GENOMIC DNA]</scope>
    <source>
        <strain evidence="2 3">LA</strain>
    </source>
</reference>
<evidence type="ECO:0000313" key="3">
    <source>
        <dbReference type="Proteomes" id="UP000286715"/>
    </source>
</evidence>
<protein>
    <submittedName>
        <fullName evidence="2">Phosphoesterase</fullName>
    </submittedName>
</protein>
<dbReference type="Gene3D" id="3.60.21.10">
    <property type="match status" value="1"/>
</dbReference>
<comment type="caution">
    <text evidence="2">The sequence shown here is derived from an EMBL/GenBank/DDBJ whole genome shotgun (WGS) entry which is preliminary data.</text>
</comment>
<dbReference type="SUPFAM" id="SSF56300">
    <property type="entry name" value="Metallo-dependent phosphatases"/>
    <property type="match status" value="1"/>
</dbReference>
<dbReference type="Proteomes" id="UP000286715">
    <property type="component" value="Unassembled WGS sequence"/>
</dbReference>
<dbReference type="NCBIfam" id="TIGR04123">
    <property type="entry name" value="P_estr_lig_assc"/>
    <property type="match status" value="1"/>
</dbReference>
<organism evidence="2 3">
    <name type="scientific">Thermaurantimonas aggregans</name>
    <dbReference type="NCBI Taxonomy" id="2173829"/>
    <lineage>
        <taxon>Bacteria</taxon>
        <taxon>Pseudomonadati</taxon>
        <taxon>Bacteroidota</taxon>
        <taxon>Flavobacteriia</taxon>
        <taxon>Flavobacteriales</taxon>
        <taxon>Schleiferiaceae</taxon>
        <taxon>Thermaurantimonas</taxon>
    </lineage>
</organism>
<keyword evidence="3" id="KW-1185">Reference proteome</keyword>